<dbReference type="PANTHER" id="PTHR35936:SF19">
    <property type="entry name" value="AMINO-ACID-BINDING PROTEIN YXEM-RELATED"/>
    <property type="match status" value="1"/>
</dbReference>
<keyword evidence="5" id="KW-1185">Reference proteome</keyword>
<dbReference type="Gene3D" id="3.40.190.10">
    <property type="entry name" value="Periplasmic binding protein-like II"/>
    <property type="match status" value="2"/>
</dbReference>
<dbReference type="AlphaFoldDB" id="A0A8J3HCQ1"/>
<dbReference type="InterPro" id="IPR001638">
    <property type="entry name" value="Solute-binding_3/MltF_N"/>
</dbReference>
<feature type="signal peptide" evidence="2">
    <location>
        <begin position="1"/>
        <end position="28"/>
    </location>
</feature>
<sequence>MTLRRTVLKTTLAAGALALSGFTFVAPAAADELDTLKEKGVMRIAMSGAYPPFNFVNDQNEVVGFDPAIGAEIAKRMGLEVEIITTAWDGIIGGLLTNKYDAIVGSMSITAEREEVVDFVGPYYRSRRAVFVKEDSDLKSAAQLDDAKLGVTLGETHEQWAREKGYTVRTYKGLPELLMELENGRVDAIANDYIAAYLATKAKGYNFVPLEDLEVEPSGHGIAIRKGNPELKAAMQAALEEIMADGTYDKISDKWIGFDIR</sequence>
<protein>
    <submittedName>
        <fullName evidence="4">Amino acid ABC transporter substrate-binding protein</fullName>
    </submittedName>
</protein>
<dbReference type="Proteomes" id="UP000611500">
    <property type="component" value="Unassembled WGS sequence"/>
</dbReference>
<comment type="caution">
    <text evidence="4">The sequence shown here is derived from an EMBL/GenBank/DDBJ whole genome shotgun (WGS) entry which is preliminary data.</text>
</comment>
<dbReference type="PANTHER" id="PTHR35936">
    <property type="entry name" value="MEMBRANE-BOUND LYTIC MUREIN TRANSGLYCOSYLASE F"/>
    <property type="match status" value="1"/>
</dbReference>
<name>A0A8J3HCQ1_9RHOB</name>
<dbReference type="SMART" id="SM00062">
    <property type="entry name" value="PBPb"/>
    <property type="match status" value="1"/>
</dbReference>
<dbReference type="Pfam" id="PF00497">
    <property type="entry name" value="SBP_bac_3"/>
    <property type="match status" value="1"/>
</dbReference>
<reference evidence="4" key="1">
    <citation type="journal article" date="2014" name="Int. J. Syst. Evol. Microbiol.">
        <title>Complete genome sequence of Corynebacterium casei LMG S-19264T (=DSM 44701T), isolated from a smear-ripened cheese.</title>
        <authorList>
            <consortium name="US DOE Joint Genome Institute (JGI-PGF)"/>
            <person name="Walter F."/>
            <person name="Albersmeier A."/>
            <person name="Kalinowski J."/>
            <person name="Ruckert C."/>
        </authorList>
    </citation>
    <scope>NUCLEOTIDE SEQUENCE</scope>
    <source>
        <strain evidence="4">CGMCC 1.7081</strain>
    </source>
</reference>
<keyword evidence="1 2" id="KW-0732">Signal</keyword>
<accession>A0A8J3HCQ1</accession>
<gene>
    <name evidence="4" type="ORF">GCM10010961_40550</name>
</gene>
<evidence type="ECO:0000256" key="1">
    <source>
        <dbReference type="ARBA" id="ARBA00022729"/>
    </source>
</evidence>
<dbReference type="SUPFAM" id="SSF53850">
    <property type="entry name" value="Periplasmic binding protein-like II"/>
    <property type="match status" value="1"/>
</dbReference>
<dbReference type="RefSeq" id="WP_028095149.1">
    <property type="nucleotide sequence ID" value="NZ_BNAP01000034.1"/>
</dbReference>
<evidence type="ECO:0000259" key="3">
    <source>
        <dbReference type="SMART" id="SM00062"/>
    </source>
</evidence>
<reference evidence="4" key="2">
    <citation type="submission" date="2020-09" db="EMBL/GenBank/DDBJ databases">
        <authorList>
            <person name="Sun Q."/>
            <person name="Zhou Y."/>
        </authorList>
    </citation>
    <scope>NUCLEOTIDE SEQUENCE</scope>
    <source>
        <strain evidence="4">CGMCC 1.7081</strain>
    </source>
</reference>
<dbReference type="EMBL" id="BNAP01000034">
    <property type="protein sequence ID" value="GHH02733.1"/>
    <property type="molecule type" value="Genomic_DNA"/>
</dbReference>
<dbReference type="PROSITE" id="PS51318">
    <property type="entry name" value="TAT"/>
    <property type="match status" value="1"/>
</dbReference>
<dbReference type="InterPro" id="IPR006311">
    <property type="entry name" value="TAT_signal"/>
</dbReference>
<organism evidence="4 5">
    <name type="scientific">Pseudodonghicola xiamenensis</name>
    <dbReference type="NCBI Taxonomy" id="337702"/>
    <lineage>
        <taxon>Bacteria</taxon>
        <taxon>Pseudomonadati</taxon>
        <taxon>Pseudomonadota</taxon>
        <taxon>Alphaproteobacteria</taxon>
        <taxon>Rhodobacterales</taxon>
        <taxon>Paracoccaceae</taxon>
        <taxon>Pseudodonghicola</taxon>
    </lineage>
</organism>
<evidence type="ECO:0000313" key="5">
    <source>
        <dbReference type="Proteomes" id="UP000611500"/>
    </source>
</evidence>
<evidence type="ECO:0000313" key="4">
    <source>
        <dbReference type="EMBL" id="GHH02733.1"/>
    </source>
</evidence>
<feature type="domain" description="Solute-binding protein family 3/N-terminal" evidence="3">
    <location>
        <begin position="41"/>
        <end position="259"/>
    </location>
</feature>
<evidence type="ECO:0000256" key="2">
    <source>
        <dbReference type="SAM" id="SignalP"/>
    </source>
</evidence>
<feature type="chain" id="PRO_5035240566" evidence="2">
    <location>
        <begin position="29"/>
        <end position="261"/>
    </location>
</feature>
<proteinExistence type="predicted"/>